<dbReference type="RefSeq" id="WP_345926542.1">
    <property type="nucleotide sequence ID" value="NZ_JBDIVF010000003.1"/>
</dbReference>
<accession>A0ABV2CKK1</accession>
<dbReference type="SUPFAM" id="SSF52540">
    <property type="entry name" value="P-loop containing nucleoside triphosphate hydrolases"/>
    <property type="match status" value="1"/>
</dbReference>
<dbReference type="InterPro" id="IPR004435">
    <property type="entry name" value="MobB_dom"/>
</dbReference>
<dbReference type="NCBIfam" id="TIGR00176">
    <property type="entry name" value="mobB"/>
    <property type="match status" value="1"/>
</dbReference>
<dbReference type="InterPro" id="IPR052539">
    <property type="entry name" value="MGD_biosynthesis_adapter"/>
</dbReference>
<name>A0ABV2CKK1_9RHOO</name>
<evidence type="ECO:0000313" key="2">
    <source>
        <dbReference type="EMBL" id="MET1488430.1"/>
    </source>
</evidence>
<gene>
    <name evidence="2" type="primary">mobB</name>
    <name evidence="2" type="ORF">ABVT11_01225</name>
</gene>
<dbReference type="Proteomes" id="UP001548590">
    <property type="component" value="Unassembled WGS sequence"/>
</dbReference>
<comment type="caution">
    <text evidence="2">The sequence shown here is derived from an EMBL/GenBank/DDBJ whole genome shotgun (WGS) entry which is preliminary data.</text>
</comment>
<dbReference type="EMBL" id="JBEWLZ010000001">
    <property type="protein sequence ID" value="MET1488430.1"/>
    <property type="molecule type" value="Genomic_DNA"/>
</dbReference>
<proteinExistence type="predicted"/>
<dbReference type="Gene3D" id="3.40.50.300">
    <property type="entry name" value="P-loop containing nucleotide triphosphate hydrolases"/>
    <property type="match status" value="1"/>
</dbReference>
<evidence type="ECO:0000259" key="1">
    <source>
        <dbReference type="Pfam" id="PF03205"/>
    </source>
</evidence>
<organism evidence="2 3">
    <name type="scientific">Uliginosibacterium paludis</name>
    <dbReference type="NCBI Taxonomy" id="1615952"/>
    <lineage>
        <taxon>Bacteria</taxon>
        <taxon>Pseudomonadati</taxon>
        <taxon>Pseudomonadota</taxon>
        <taxon>Betaproteobacteria</taxon>
        <taxon>Rhodocyclales</taxon>
        <taxon>Zoogloeaceae</taxon>
        <taxon>Uliginosibacterium</taxon>
    </lineage>
</organism>
<reference evidence="2 3" key="1">
    <citation type="submission" date="2024-07" db="EMBL/GenBank/DDBJ databases">
        <title>Uliginosibacterium paludis KCTC:42655.</title>
        <authorList>
            <person name="Kim M.K."/>
        </authorList>
    </citation>
    <scope>NUCLEOTIDE SEQUENCE [LARGE SCALE GENOMIC DNA]</scope>
    <source>
        <strain evidence="2 3">KCTC 42655</strain>
    </source>
</reference>
<dbReference type="Pfam" id="PF03205">
    <property type="entry name" value="MobB"/>
    <property type="match status" value="1"/>
</dbReference>
<protein>
    <submittedName>
        <fullName evidence="2">Molybdopterin-guanine dinucleotide biosynthesis protein B</fullName>
    </submittedName>
</protein>
<dbReference type="PANTHER" id="PTHR40072:SF1">
    <property type="entry name" value="MOLYBDOPTERIN-GUANINE DINUCLEOTIDE BIOSYNTHESIS ADAPTER PROTEIN"/>
    <property type="match status" value="1"/>
</dbReference>
<evidence type="ECO:0000313" key="3">
    <source>
        <dbReference type="Proteomes" id="UP001548590"/>
    </source>
</evidence>
<sequence length="167" mass="18155">MNNAKIFGISGWSGSGKTTLIEKLLPLFRARGLVVSLVKHTHHGFDIDKPGKDSWRFREAGAQEVLLAGAQRWALMHELRETPQPALADLLVHLAPCDLVIVEGFKSAELPKIEVHRPALGKPFFHEAFPAVVALASDAPLDTGLPLLDLNDPPAIATWILNHVGLA</sequence>
<dbReference type="InterPro" id="IPR027417">
    <property type="entry name" value="P-loop_NTPase"/>
</dbReference>
<keyword evidence="3" id="KW-1185">Reference proteome</keyword>
<dbReference type="CDD" id="cd03116">
    <property type="entry name" value="MobB"/>
    <property type="match status" value="1"/>
</dbReference>
<feature type="domain" description="Molybdopterin-guanine dinucleotide biosynthesis protein B (MobB)" evidence="1">
    <location>
        <begin position="6"/>
        <end position="138"/>
    </location>
</feature>
<dbReference type="PANTHER" id="PTHR40072">
    <property type="entry name" value="MOLYBDOPTERIN-GUANINE DINUCLEOTIDE BIOSYNTHESIS ADAPTER PROTEIN-RELATED"/>
    <property type="match status" value="1"/>
</dbReference>